<organism evidence="6 7">
    <name type="scientific">Heliorestis convoluta</name>
    <dbReference type="NCBI Taxonomy" id="356322"/>
    <lineage>
        <taxon>Bacteria</taxon>
        <taxon>Bacillati</taxon>
        <taxon>Bacillota</taxon>
        <taxon>Clostridia</taxon>
        <taxon>Eubacteriales</taxon>
        <taxon>Heliobacteriaceae</taxon>
        <taxon>Heliorestis</taxon>
    </lineage>
</organism>
<dbReference type="GO" id="GO:0009424">
    <property type="term" value="C:bacterial-type flagellum hook"/>
    <property type="evidence" value="ECO:0007669"/>
    <property type="project" value="InterPro"/>
</dbReference>
<dbReference type="PRINTS" id="PR00207">
    <property type="entry name" value="FLAGELLIN"/>
</dbReference>
<accession>A0A5Q2N114</accession>
<feature type="domain" description="Flagellin C-terminal" evidence="5">
    <location>
        <begin position="217"/>
        <end position="299"/>
    </location>
</feature>
<evidence type="ECO:0000313" key="7">
    <source>
        <dbReference type="Proteomes" id="UP000366051"/>
    </source>
</evidence>
<evidence type="ECO:0000256" key="1">
    <source>
        <dbReference type="ARBA" id="ARBA00004365"/>
    </source>
</evidence>
<evidence type="ECO:0000259" key="4">
    <source>
        <dbReference type="Pfam" id="PF00669"/>
    </source>
</evidence>
<gene>
    <name evidence="6" type="ORF">FTV88_1336</name>
</gene>
<dbReference type="Pfam" id="PF00669">
    <property type="entry name" value="Flagellin_N"/>
    <property type="match status" value="1"/>
</dbReference>
<proteinExistence type="inferred from homology"/>
<dbReference type="InterPro" id="IPR001492">
    <property type="entry name" value="Flagellin"/>
</dbReference>
<protein>
    <submittedName>
        <fullName evidence="6">Flagellar hook-associated protein 3</fullName>
    </submittedName>
</protein>
<dbReference type="InterPro" id="IPR001029">
    <property type="entry name" value="Flagellin_N"/>
</dbReference>
<dbReference type="RefSeq" id="WP_153724845.1">
    <property type="nucleotide sequence ID" value="NZ_CP045875.1"/>
</dbReference>
<keyword evidence="3" id="KW-0975">Bacterial flagellum</keyword>
<dbReference type="AlphaFoldDB" id="A0A5Q2N114"/>
<comment type="subcellular location">
    <subcellularLocation>
        <location evidence="1">Bacterial flagellum</location>
    </subcellularLocation>
</comment>
<comment type="similarity">
    <text evidence="2">Belongs to the bacterial flagellin family.</text>
</comment>
<evidence type="ECO:0000256" key="3">
    <source>
        <dbReference type="ARBA" id="ARBA00023143"/>
    </source>
</evidence>
<evidence type="ECO:0000313" key="6">
    <source>
        <dbReference type="EMBL" id="QGG47483.1"/>
    </source>
</evidence>
<dbReference type="Pfam" id="PF00700">
    <property type="entry name" value="Flagellin_C"/>
    <property type="match status" value="1"/>
</dbReference>
<dbReference type="EMBL" id="CP045875">
    <property type="protein sequence ID" value="QGG47483.1"/>
    <property type="molecule type" value="Genomic_DNA"/>
</dbReference>
<keyword evidence="6" id="KW-0282">Flagellum</keyword>
<dbReference type="OrthoDB" id="9758307at2"/>
<dbReference type="InterPro" id="IPR013384">
    <property type="entry name" value="Flagell_FlgL"/>
</dbReference>
<dbReference type="NCBIfam" id="TIGR02550">
    <property type="entry name" value="flagell_flgL"/>
    <property type="match status" value="1"/>
</dbReference>
<dbReference type="SUPFAM" id="SSF64518">
    <property type="entry name" value="Phase 1 flagellin"/>
    <property type="match status" value="1"/>
</dbReference>
<keyword evidence="6" id="KW-0969">Cilium</keyword>
<sequence length="300" mass="33389">MITRVTQQMMNNTFMRNLEANNRQMEKLQSQLATGKSIVLPGDDPVVAARAMFFRSNLTEANKYVDNASKAQLWLDTTEGALHNSTEALHRVRELLVTASSDATSVDARRAIAKEIEQMKEHIKEIANTSVAGRHIFAGTHVHNEPAHVGPDGKIEWVGNDGFIELEIGMNNLMTLNISGSQIFKVDDKSIFDVLDEVTTKLLDGNTPSNEISSYLSKVDDFMNNTLDYMAEIGARQNRLDFTIHRLEGLILGLEEAKSNAEDVNAAKVITELQMQENVYRASLSVGARIIQPSLVDFLR</sequence>
<keyword evidence="7" id="KW-1185">Reference proteome</keyword>
<keyword evidence="6" id="KW-0966">Cell projection</keyword>
<dbReference type="GO" id="GO:0071973">
    <property type="term" value="P:bacterial-type flagellum-dependent cell motility"/>
    <property type="evidence" value="ECO:0007669"/>
    <property type="project" value="InterPro"/>
</dbReference>
<dbReference type="PANTHER" id="PTHR42792">
    <property type="entry name" value="FLAGELLIN"/>
    <property type="match status" value="1"/>
</dbReference>
<evidence type="ECO:0000259" key="5">
    <source>
        <dbReference type="Pfam" id="PF00700"/>
    </source>
</evidence>
<dbReference type="Proteomes" id="UP000366051">
    <property type="component" value="Chromosome"/>
</dbReference>
<dbReference type="Gene3D" id="1.20.1330.10">
    <property type="entry name" value="f41 fragment of flagellin, N-terminal domain"/>
    <property type="match status" value="1"/>
</dbReference>
<feature type="domain" description="Flagellin N-terminal" evidence="4">
    <location>
        <begin position="6"/>
        <end position="140"/>
    </location>
</feature>
<dbReference type="GO" id="GO:0005198">
    <property type="term" value="F:structural molecule activity"/>
    <property type="evidence" value="ECO:0007669"/>
    <property type="project" value="InterPro"/>
</dbReference>
<evidence type="ECO:0000256" key="2">
    <source>
        <dbReference type="ARBA" id="ARBA00005709"/>
    </source>
</evidence>
<dbReference type="PANTHER" id="PTHR42792:SF1">
    <property type="entry name" value="FLAGELLAR HOOK-ASSOCIATED PROTEIN 3"/>
    <property type="match status" value="1"/>
</dbReference>
<reference evidence="7" key="1">
    <citation type="submission" date="2019-11" db="EMBL/GenBank/DDBJ databases">
        <title>Genome sequence of Heliorestis convoluta strain HH, an alkaliphilic and minimalistic phototrophic bacterium from a soda lake in Egypt.</title>
        <authorList>
            <person name="Dewey E.D."/>
            <person name="Stokes L.M."/>
            <person name="Burchell B.M."/>
            <person name="Shaffer K.N."/>
            <person name="Huntington A.M."/>
            <person name="Baker J.M."/>
            <person name="Nadendla S."/>
            <person name="Giglio M.G."/>
            <person name="Touchman J.W."/>
            <person name="Blankenship R.E."/>
            <person name="Madigan M.T."/>
            <person name="Sattley W.M."/>
        </authorList>
    </citation>
    <scope>NUCLEOTIDE SEQUENCE [LARGE SCALE GENOMIC DNA]</scope>
    <source>
        <strain evidence="7">HH</strain>
    </source>
</reference>
<name>A0A5Q2N114_9FIRM</name>
<dbReference type="KEGG" id="hcv:FTV88_1336"/>
<dbReference type="InterPro" id="IPR046358">
    <property type="entry name" value="Flagellin_C"/>
</dbReference>